<evidence type="ECO:0000313" key="3">
    <source>
        <dbReference type="EMBL" id="DAE91896.1"/>
    </source>
</evidence>
<dbReference type="GO" id="GO:0019069">
    <property type="term" value="P:viral capsid assembly"/>
    <property type="evidence" value="ECO:0007669"/>
    <property type="project" value="InterPro"/>
</dbReference>
<organism evidence="3">
    <name type="scientific">Siphoviridae sp. ctwNf2</name>
    <dbReference type="NCBI Taxonomy" id="2827597"/>
    <lineage>
        <taxon>Viruses</taxon>
        <taxon>Duplodnaviria</taxon>
        <taxon>Heunggongvirae</taxon>
        <taxon>Uroviricota</taxon>
        <taxon>Caudoviricetes</taxon>
    </lineage>
</organism>
<keyword evidence="1" id="KW-0175">Coiled coil</keyword>
<dbReference type="EMBL" id="BK057791">
    <property type="protein sequence ID" value="DAE91896.1"/>
    <property type="molecule type" value="Genomic_DNA"/>
</dbReference>
<reference evidence="3" key="1">
    <citation type="journal article" date="2021" name="Proc. Natl. Acad. Sci. U.S.A.">
        <title>A Catalog of Tens of Thousands of Viruses from Human Metagenomes Reveals Hidden Associations with Chronic Diseases.</title>
        <authorList>
            <person name="Tisza M.J."/>
            <person name="Buck C.B."/>
        </authorList>
    </citation>
    <scope>NUCLEOTIDE SEQUENCE</scope>
    <source>
        <strain evidence="3">CtwNf2</strain>
    </source>
</reference>
<evidence type="ECO:0000256" key="2">
    <source>
        <dbReference type="SAM" id="MobiDB-lite"/>
    </source>
</evidence>
<protein>
    <submittedName>
        <fullName evidence="3">Minor structural protein</fullName>
    </submittedName>
</protein>
<sequence>MTKSELLELGITEEQADKIVEDYGKNYVSKSQFNAKNEELKNRKDEVKTLTDEIENLKQSNANNQELIKQIDDLKAAAATRENEYAAKLKAMEIDSIVDKSIMSLNGKNTKAIRALLDLNEAKVENGEVVGLKEQLESVQKDNPYLFGTDVKPNSTLPGEPGGKTPAGITPAEFSKMNYSQRAKVYDENPELYNQLTKGDSNNE</sequence>
<accession>A0A8S5RQW4</accession>
<feature type="region of interest" description="Disordered" evidence="2">
    <location>
        <begin position="150"/>
        <end position="173"/>
    </location>
</feature>
<name>A0A8S5RQW4_9CAUD</name>
<feature type="coiled-coil region" evidence="1">
    <location>
        <begin position="30"/>
        <end position="84"/>
    </location>
</feature>
<evidence type="ECO:0000256" key="1">
    <source>
        <dbReference type="SAM" id="Coils"/>
    </source>
</evidence>
<dbReference type="InterPro" id="IPR009636">
    <property type="entry name" value="SCAF"/>
</dbReference>
<dbReference type="Pfam" id="PF06810">
    <property type="entry name" value="Phage_scaffold"/>
    <property type="match status" value="1"/>
</dbReference>
<proteinExistence type="predicted"/>